<evidence type="ECO:0000256" key="1">
    <source>
        <dbReference type="ARBA" id="ARBA00004479"/>
    </source>
</evidence>
<keyword evidence="3" id="KW-0472">Membrane</keyword>
<dbReference type="HOGENOM" id="CLU_1827227_0_0_1"/>
<dbReference type="Gene3D" id="2.60.40.1510">
    <property type="entry name" value="ntegrin, alpha v. Chain A, domain 3"/>
    <property type="match status" value="1"/>
</dbReference>
<sequence>MWKSLRLVYKKFVPSFHQTKEEIGRVVEERDAAHDSSDDIAVLQVQTDAQLAALTEQYDQEGEMLVEKLSVLIHNALAEFRWGQKKLDPSPSAEDGVSILELGELQEVVLDISVTNTGESAYEAGLYVSHPRSLSFMGRVS</sequence>
<name>E9G4P2_DAPPU</name>
<evidence type="ECO:0000313" key="6">
    <source>
        <dbReference type="EMBL" id="EFX85336.1"/>
    </source>
</evidence>
<organism evidence="6 8">
    <name type="scientific">Daphnia pulex</name>
    <name type="common">Water flea</name>
    <dbReference type="NCBI Taxonomy" id="6669"/>
    <lineage>
        <taxon>Eukaryota</taxon>
        <taxon>Metazoa</taxon>
        <taxon>Ecdysozoa</taxon>
        <taxon>Arthropoda</taxon>
        <taxon>Crustacea</taxon>
        <taxon>Branchiopoda</taxon>
        <taxon>Diplostraca</taxon>
        <taxon>Cladocera</taxon>
        <taxon>Anomopoda</taxon>
        <taxon>Daphniidae</taxon>
        <taxon>Daphnia</taxon>
    </lineage>
</organism>
<feature type="domain" description="Integrin alpha second immunoglobulin-like" evidence="5">
    <location>
        <begin position="98"/>
        <end position="138"/>
    </location>
</feature>
<dbReference type="InterPro" id="IPR048285">
    <property type="entry name" value="Integrin_alpha_Ig-like_2"/>
</dbReference>
<dbReference type="GO" id="GO:0007229">
    <property type="term" value="P:integrin-mediated signaling pathway"/>
    <property type="evidence" value="ECO:0007669"/>
    <property type="project" value="UniProtKB-KW"/>
</dbReference>
<dbReference type="GO" id="GO:0016020">
    <property type="term" value="C:membrane"/>
    <property type="evidence" value="ECO:0007669"/>
    <property type="project" value="UniProtKB-SubCell"/>
</dbReference>
<evidence type="ECO:0000259" key="5">
    <source>
        <dbReference type="Pfam" id="PF20805"/>
    </source>
</evidence>
<dbReference type="GO" id="GO:0007157">
    <property type="term" value="P:heterophilic cell-cell adhesion via plasma membrane cell adhesion molecules"/>
    <property type="evidence" value="ECO:0007669"/>
    <property type="project" value="UniProtKB-ARBA"/>
</dbReference>
<reference evidence="6 8" key="1">
    <citation type="journal article" date="2011" name="Science">
        <title>The ecoresponsive genome of Daphnia pulex.</title>
        <authorList>
            <person name="Colbourne J.K."/>
            <person name="Pfrender M.E."/>
            <person name="Gilbert D."/>
            <person name="Thomas W.K."/>
            <person name="Tucker A."/>
            <person name="Oakley T.H."/>
            <person name="Tokishita S."/>
            <person name="Aerts A."/>
            <person name="Arnold G.J."/>
            <person name="Basu M.K."/>
            <person name="Bauer D.J."/>
            <person name="Caceres C.E."/>
            <person name="Carmel L."/>
            <person name="Casola C."/>
            <person name="Choi J.H."/>
            <person name="Detter J.C."/>
            <person name="Dong Q."/>
            <person name="Dusheyko S."/>
            <person name="Eads B.D."/>
            <person name="Frohlich T."/>
            <person name="Geiler-Samerotte K.A."/>
            <person name="Gerlach D."/>
            <person name="Hatcher P."/>
            <person name="Jogdeo S."/>
            <person name="Krijgsveld J."/>
            <person name="Kriventseva E.V."/>
            <person name="Kultz D."/>
            <person name="Laforsch C."/>
            <person name="Lindquist E."/>
            <person name="Lopez J."/>
            <person name="Manak J.R."/>
            <person name="Muller J."/>
            <person name="Pangilinan J."/>
            <person name="Patwardhan R.P."/>
            <person name="Pitluck S."/>
            <person name="Pritham E.J."/>
            <person name="Rechtsteiner A."/>
            <person name="Rho M."/>
            <person name="Rogozin I.B."/>
            <person name="Sakarya O."/>
            <person name="Salamov A."/>
            <person name="Schaack S."/>
            <person name="Shapiro H."/>
            <person name="Shiga Y."/>
            <person name="Skalitzky C."/>
            <person name="Smith Z."/>
            <person name="Souvorov A."/>
            <person name="Sung W."/>
            <person name="Tang Z."/>
            <person name="Tsuchiya D."/>
            <person name="Tu H."/>
            <person name="Vos H."/>
            <person name="Wang M."/>
            <person name="Wolf Y.I."/>
            <person name="Yamagata H."/>
            <person name="Yamada T."/>
            <person name="Ye Y."/>
            <person name="Shaw J.R."/>
            <person name="Andrews J."/>
            <person name="Crease T.J."/>
            <person name="Tang H."/>
            <person name="Lucas S.M."/>
            <person name="Robertson H.M."/>
            <person name="Bork P."/>
            <person name="Koonin E.V."/>
            <person name="Zdobnov E.M."/>
            <person name="Grigoriev I.V."/>
            <person name="Lynch M."/>
            <person name="Boore J.L."/>
        </authorList>
    </citation>
    <scope>NUCLEOTIDE SEQUENCE [LARGE SCALE GENOMIC DNA]</scope>
</reference>
<evidence type="ECO:0000256" key="2">
    <source>
        <dbReference type="ARBA" id="ARBA00023037"/>
    </source>
</evidence>
<keyword evidence="2" id="KW-0401">Integrin</keyword>
<evidence type="ECO:0000313" key="7">
    <source>
        <dbReference type="EMBL" id="EFX85524.1"/>
    </source>
</evidence>
<dbReference type="EMBL" id="GL732532">
    <property type="protein sequence ID" value="EFX85336.1"/>
    <property type="molecule type" value="Genomic_DNA"/>
</dbReference>
<dbReference type="OrthoDB" id="5317514at2759"/>
<evidence type="ECO:0000313" key="8">
    <source>
        <dbReference type="Proteomes" id="UP000000305"/>
    </source>
</evidence>
<accession>E9G4P2</accession>
<dbReference type="InterPro" id="IPR032695">
    <property type="entry name" value="Integrin_dom_sf"/>
</dbReference>
<dbReference type="STRING" id="6669.E9G4P2"/>
<comment type="subcellular location">
    <subcellularLocation>
        <location evidence="1">Membrane</location>
        <topology evidence="1">Single-pass type I membrane protein</topology>
    </subcellularLocation>
</comment>
<dbReference type="Pfam" id="PF20805">
    <property type="entry name" value="Integrin_A_Ig_2"/>
    <property type="match status" value="1"/>
</dbReference>
<keyword evidence="4" id="KW-0325">Glycoprotein</keyword>
<dbReference type="EMBL" id="GL732532">
    <property type="protein sequence ID" value="EFX85524.1"/>
    <property type="molecule type" value="Genomic_DNA"/>
</dbReference>
<dbReference type="KEGG" id="dpx:DAPPUDRAFT_314100"/>
<dbReference type="Proteomes" id="UP000000305">
    <property type="component" value="Unassembled WGS sequence"/>
</dbReference>
<gene>
    <name evidence="6" type="ORF">DAPPUDRAFT_314097</name>
    <name evidence="7" type="ORF">DAPPUDRAFT_314100</name>
</gene>
<keyword evidence="8" id="KW-1185">Reference proteome</keyword>
<dbReference type="SUPFAM" id="SSF69179">
    <property type="entry name" value="Integrin domains"/>
    <property type="match status" value="1"/>
</dbReference>
<evidence type="ECO:0000256" key="3">
    <source>
        <dbReference type="ARBA" id="ARBA00023136"/>
    </source>
</evidence>
<dbReference type="KEGG" id="dpx:DAPPUDRAFT_314097"/>
<proteinExistence type="predicted"/>
<evidence type="ECO:0000256" key="4">
    <source>
        <dbReference type="ARBA" id="ARBA00023180"/>
    </source>
</evidence>
<protein>
    <recommendedName>
        <fullName evidence="5">Integrin alpha second immunoglobulin-like domain-containing protein</fullName>
    </recommendedName>
</protein>
<dbReference type="AlphaFoldDB" id="E9G4P2"/>